<reference evidence="3 4" key="1">
    <citation type="submission" date="2019-07" db="EMBL/GenBank/DDBJ databases">
        <title>Whole genome shotgun sequence of Pseudonocardia asaccharolytica NBRC 16224.</title>
        <authorList>
            <person name="Hosoyama A."/>
            <person name="Uohara A."/>
            <person name="Ohji S."/>
            <person name="Ichikawa N."/>
        </authorList>
    </citation>
    <scope>NUCLEOTIDE SEQUENCE [LARGE SCALE GENOMIC DNA]</scope>
    <source>
        <strain evidence="3 4">NBRC 16224</strain>
    </source>
</reference>
<evidence type="ECO:0000256" key="2">
    <source>
        <dbReference type="SAM" id="Phobius"/>
    </source>
</evidence>
<evidence type="ECO:0000256" key="1">
    <source>
        <dbReference type="SAM" id="MobiDB-lite"/>
    </source>
</evidence>
<evidence type="ECO:0000313" key="3">
    <source>
        <dbReference type="EMBL" id="GEL18615.1"/>
    </source>
</evidence>
<evidence type="ECO:0000313" key="4">
    <source>
        <dbReference type="Proteomes" id="UP000321328"/>
    </source>
</evidence>
<organism evidence="3 4">
    <name type="scientific">Pseudonocardia asaccharolytica DSM 44247 = NBRC 16224</name>
    <dbReference type="NCBI Taxonomy" id="1123024"/>
    <lineage>
        <taxon>Bacteria</taxon>
        <taxon>Bacillati</taxon>
        <taxon>Actinomycetota</taxon>
        <taxon>Actinomycetes</taxon>
        <taxon>Pseudonocardiales</taxon>
        <taxon>Pseudonocardiaceae</taxon>
        <taxon>Pseudonocardia</taxon>
    </lineage>
</organism>
<comment type="caution">
    <text evidence="3">The sequence shown here is derived from an EMBL/GenBank/DDBJ whole genome shotgun (WGS) entry which is preliminary data.</text>
</comment>
<feature type="region of interest" description="Disordered" evidence="1">
    <location>
        <begin position="224"/>
        <end position="268"/>
    </location>
</feature>
<dbReference type="Proteomes" id="UP000321328">
    <property type="component" value="Unassembled WGS sequence"/>
</dbReference>
<dbReference type="OrthoDB" id="5187095at2"/>
<dbReference type="STRING" id="1123024.GCA_000423625_02578"/>
<gene>
    <name evidence="3" type="ORF">PA7_24520</name>
</gene>
<name>A0A511D1F6_9PSEU</name>
<dbReference type="EMBL" id="BJVI01000023">
    <property type="protein sequence ID" value="GEL18615.1"/>
    <property type="molecule type" value="Genomic_DNA"/>
</dbReference>
<dbReference type="AlphaFoldDB" id="A0A511D1F6"/>
<accession>A0A511D1F6</accession>
<sequence length="268" mass="29222">MARRRSPGVGSRRGSQLGFVELFTRPEQHPLMRVLGFLVRYRAELTVTTVLVTVALVLRAELGPDLAMITLAGTTLIVFAVPASRRYVLRRSWCVYTRHRIRTCFVQTGTMTYDGRMPFLLWSRPSEVGERVRVWLPAGLSVKDLDQITDRLAVSCWAQEARVEPCRRQAALAVVEIVRRDPLATGDSVAPAVLDGVSVNIHDTGAEIAAVVPLPNRADLVPVPAGTDRTPPAAARPARPKHTGTTASSEGTDTRVTGFGGVDVSDYV</sequence>
<keyword evidence="2" id="KW-0812">Transmembrane</keyword>
<keyword evidence="2" id="KW-1133">Transmembrane helix</keyword>
<feature type="transmembrane region" description="Helical" evidence="2">
    <location>
        <begin position="66"/>
        <end position="83"/>
    </location>
</feature>
<dbReference type="RefSeq" id="WP_147201086.1">
    <property type="nucleotide sequence ID" value="NZ_AUII01000010.1"/>
</dbReference>
<keyword evidence="2" id="KW-0472">Membrane</keyword>
<keyword evidence="4" id="KW-1185">Reference proteome</keyword>
<proteinExistence type="predicted"/>
<feature type="compositionally biased region" description="Polar residues" evidence="1">
    <location>
        <begin position="243"/>
        <end position="255"/>
    </location>
</feature>
<feature type="transmembrane region" description="Helical" evidence="2">
    <location>
        <begin position="41"/>
        <end position="60"/>
    </location>
</feature>
<protein>
    <submittedName>
        <fullName evidence="3">Uncharacterized protein</fullName>
    </submittedName>
</protein>